<comment type="caution">
    <text evidence="2">The sequence shown here is derived from an EMBL/GenBank/DDBJ whole genome shotgun (WGS) entry which is preliminary data.</text>
</comment>
<feature type="transmembrane region" description="Helical" evidence="1">
    <location>
        <begin position="55"/>
        <end position="74"/>
    </location>
</feature>
<evidence type="ECO:0008006" key="4">
    <source>
        <dbReference type="Google" id="ProtNLM"/>
    </source>
</evidence>
<dbReference type="Proteomes" id="UP001597641">
    <property type="component" value="Unassembled WGS sequence"/>
</dbReference>
<dbReference type="EMBL" id="JBHUOX010000001">
    <property type="protein sequence ID" value="MFD2998763.1"/>
    <property type="molecule type" value="Genomic_DNA"/>
</dbReference>
<proteinExistence type="predicted"/>
<dbReference type="PANTHER" id="PTHR36974">
    <property type="entry name" value="MEMBRANE PROTEIN-RELATED"/>
    <property type="match status" value="1"/>
</dbReference>
<protein>
    <recommendedName>
        <fullName evidence="4">DoxX family protein</fullName>
    </recommendedName>
</protein>
<keyword evidence="1" id="KW-0472">Membrane</keyword>
<gene>
    <name evidence="2" type="ORF">ACFS7Z_00180</name>
</gene>
<name>A0ABW6BLF8_9BACT</name>
<evidence type="ECO:0000256" key="1">
    <source>
        <dbReference type="SAM" id="Phobius"/>
    </source>
</evidence>
<evidence type="ECO:0000313" key="2">
    <source>
        <dbReference type="EMBL" id="MFD2998763.1"/>
    </source>
</evidence>
<feature type="transmembrane region" description="Helical" evidence="1">
    <location>
        <begin position="30"/>
        <end position="48"/>
    </location>
</feature>
<evidence type="ECO:0000313" key="3">
    <source>
        <dbReference type="Proteomes" id="UP001597641"/>
    </source>
</evidence>
<sequence>MMLFTATGHFAYLEEMALMIPDFIPFKREAVFLIGLFEIAAAVGLLIGRLQAIPAWLLIAFFILVLPANIHAAITNIDYQTGANTGPGLAYLWFRVPQLVLSIVWKYFFGVRLNHAAKTLRKRISTNGMSSSK</sequence>
<dbReference type="PANTHER" id="PTHR36974:SF1">
    <property type="entry name" value="DOXX FAMILY MEMBRANE PROTEIN"/>
    <property type="match status" value="1"/>
</dbReference>
<keyword evidence="1" id="KW-0812">Transmembrane</keyword>
<keyword evidence="1" id="KW-1133">Transmembrane helix</keyword>
<accession>A0ABW6BLF8</accession>
<dbReference type="RefSeq" id="WP_377479054.1">
    <property type="nucleotide sequence ID" value="NZ_JBHUOX010000001.1"/>
</dbReference>
<organism evidence="2 3">
    <name type="scientific">Pontibacter toksunensis</name>
    <dbReference type="NCBI Taxonomy" id="1332631"/>
    <lineage>
        <taxon>Bacteria</taxon>
        <taxon>Pseudomonadati</taxon>
        <taxon>Bacteroidota</taxon>
        <taxon>Cytophagia</taxon>
        <taxon>Cytophagales</taxon>
        <taxon>Hymenobacteraceae</taxon>
        <taxon>Pontibacter</taxon>
    </lineage>
</organism>
<keyword evidence="3" id="KW-1185">Reference proteome</keyword>
<feature type="transmembrane region" description="Helical" evidence="1">
    <location>
        <begin position="94"/>
        <end position="113"/>
    </location>
</feature>
<reference evidence="3" key="1">
    <citation type="journal article" date="2019" name="Int. J. Syst. Evol. Microbiol.">
        <title>The Global Catalogue of Microorganisms (GCM) 10K type strain sequencing project: providing services to taxonomists for standard genome sequencing and annotation.</title>
        <authorList>
            <consortium name="The Broad Institute Genomics Platform"/>
            <consortium name="The Broad Institute Genome Sequencing Center for Infectious Disease"/>
            <person name="Wu L."/>
            <person name="Ma J."/>
        </authorList>
    </citation>
    <scope>NUCLEOTIDE SEQUENCE [LARGE SCALE GENOMIC DNA]</scope>
    <source>
        <strain evidence="3">KCTC 23984</strain>
    </source>
</reference>